<evidence type="ECO:0000313" key="2">
    <source>
        <dbReference type="Proteomes" id="UP001597340"/>
    </source>
</evidence>
<comment type="caution">
    <text evidence="1">The sequence shown here is derived from an EMBL/GenBank/DDBJ whole genome shotgun (WGS) entry which is preliminary data.</text>
</comment>
<dbReference type="RefSeq" id="WP_229526472.1">
    <property type="nucleotide sequence ID" value="NZ_JAFFQR010000112.1"/>
</dbReference>
<organism evidence="1 2">
    <name type="scientific">Paenibacillus farraposensis</name>
    <dbReference type="NCBI Taxonomy" id="2807095"/>
    <lineage>
        <taxon>Bacteria</taxon>
        <taxon>Bacillati</taxon>
        <taxon>Bacillota</taxon>
        <taxon>Bacilli</taxon>
        <taxon>Bacillales</taxon>
        <taxon>Paenibacillaceae</taxon>
        <taxon>Paenibacillus</taxon>
    </lineage>
</organism>
<keyword evidence="2" id="KW-1185">Reference proteome</keyword>
<accession>A0ABW4DHF7</accession>
<name>A0ABW4DHF7_9BACL</name>
<evidence type="ECO:0000313" key="1">
    <source>
        <dbReference type="EMBL" id="MFD1463246.1"/>
    </source>
</evidence>
<dbReference type="EMBL" id="JBHTNZ010000029">
    <property type="protein sequence ID" value="MFD1463246.1"/>
    <property type="molecule type" value="Genomic_DNA"/>
</dbReference>
<proteinExistence type="predicted"/>
<dbReference type="Proteomes" id="UP001597340">
    <property type="component" value="Unassembled WGS sequence"/>
</dbReference>
<gene>
    <name evidence="1" type="ORF">ACFQ5D_18025</name>
</gene>
<protein>
    <submittedName>
        <fullName evidence="1">Uncharacterized protein</fullName>
    </submittedName>
</protein>
<sequence length="71" mass="8283">MSDKTMKYIPGYYPYRIDEDGKVYAPHTKTGLPVLIKEHSGKVNVRQEGRAKRVKVSELYRRAFNKLLPED</sequence>
<reference evidence="2" key="1">
    <citation type="journal article" date="2019" name="Int. J. Syst. Evol. Microbiol.">
        <title>The Global Catalogue of Microorganisms (GCM) 10K type strain sequencing project: providing services to taxonomists for standard genome sequencing and annotation.</title>
        <authorList>
            <consortium name="The Broad Institute Genomics Platform"/>
            <consortium name="The Broad Institute Genome Sequencing Center for Infectious Disease"/>
            <person name="Wu L."/>
            <person name="Ma J."/>
        </authorList>
    </citation>
    <scope>NUCLEOTIDE SEQUENCE [LARGE SCALE GENOMIC DNA]</scope>
    <source>
        <strain evidence="2">CCM 9147</strain>
    </source>
</reference>